<dbReference type="GO" id="GO:0046872">
    <property type="term" value="F:metal ion binding"/>
    <property type="evidence" value="ECO:0007669"/>
    <property type="project" value="UniProtKB-KW"/>
</dbReference>
<reference evidence="9" key="1">
    <citation type="submission" date="2018-05" db="EMBL/GenBank/DDBJ databases">
        <authorList>
            <person name="Lanie J.A."/>
            <person name="Ng W.-L."/>
            <person name="Kazmierczak K.M."/>
            <person name="Andrzejewski T.M."/>
            <person name="Davidsen T.M."/>
            <person name="Wayne K.J."/>
            <person name="Tettelin H."/>
            <person name="Glass J.I."/>
            <person name="Rusch D."/>
            <person name="Podicherti R."/>
            <person name="Tsui H.-C.T."/>
            <person name="Winkler M.E."/>
        </authorList>
    </citation>
    <scope>NUCLEOTIDE SEQUENCE</scope>
</reference>
<keyword evidence="5" id="KW-0067">ATP-binding</keyword>
<evidence type="ECO:0000256" key="4">
    <source>
        <dbReference type="ARBA" id="ARBA00022741"/>
    </source>
</evidence>
<dbReference type="Pfam" id="PF02875">
    <property type="entry name" value="Mur_ligase_C"/>
    <property type="match status" value="1"/>
</dbReference>
<dbReference type="GO" id="GO:0008841">
    <property type="term" value="F:dihydrofolate synthase activity"/>
    <property type="evidence" value="ECO:0007669"/>
    <property type="project" value="TreeGrafter"/>
</dbReference>
<dbReference type="EMBL" id="UINC01054192">
    <property type="protein sequence ID" value="SVB71597.1"/>
    <property type="molecule type" value="Genomic_DNA"/>
</dbReference>
<dbReference type="GO" id="GO:0004326">
    <property type="term" value="F:tetrahydrofolylpolyglutamate synthase activity"/>
    <property type="evidence" value="ECO:0007669"/>
    <property type="project" value="InterPro"/>
</dbReference>
<evidence type="ECO:0000256" key="5">
    <source>
        <dbReference type="ARBA" id="ARBA00022840"/>
    </source>
</evidence>
<evidence type="ECO:0000256" key="1">
    <source>
        <dbReference type="ARBA" id="ARBA00008276"/>
    </source>
</evidence>
<keyword evidence="3" id="KW-0479">Metal-binding</keyword>
<dbReference type="PIRSF" id="PIRSF001563">
    <property type="entry name" value="Folylpolyglu_synth"/>
    <property type="match status" value="1"/>
</dbReference>
<dbReference type="InterPro" id="IPR036565">
    <property type="entry name" value="Mur-like_cat_sf"/>
</dbReference>
<keyword evidence="6" id="KW-0460">Magnesium</keyword>
<gene>
    <name evidence="9" type="ORF">METZ01_LOCUS224451</name>
</gene>
<comment type="similarity">
    <text evidence="1">Belongs to the folylpolyglutamate synthase family.</text>
</comment>
<dbReference type="InterPro" id="IPR013221">
    <property type="entry name" value="Mur_ligase_cen"/>
</dbReference>
<evidence type="ECO:0000256" key="2">
    <source>
        <dbReference type="ARBA" id="ARBA00022598"/>
    </source>
</evidence>
<sequence>MKNNSLEEWLNYIERLHPKEIELGLERIEPLYHRIIKEPLADKIIVVGGTNGKGTTVEYLSKLIRSDNKTVGTYTSPHLFDFNERIRINGEKASNKEIVRSFREIDKVRGSTQLTYFEFTTLVAFDLLYRKRLDVVVLEIGLGGRLDAVNVVNSDISILTNVELDHQDWLGNDKEAIGLEKAAIFRNKKPAILAHENFPNSVLDQANKIGAEIFRLGREFRFEVSKDKSEWDYFLNAEKHIESSIQNIEKSNLSIESASAALTAYALLGGEITKEKKEVIQETFLTCRCELINKRFLVDVSHNPASIRYLVDFIKEKFKTKKFITAVFGVMSDKDVRGMIQSLLPLVDYWYATSPNIDRAMNPKEIISILEEEGISKAEEVKRVSEAVSKADKHSPEEGLVLIFGSFYTLSEAVPVLNSFGP</sequence>
<name>A0A382GAL4_9ZZZZ</name>
<accession>A0A382GAL4</accession>
<dbReference type="InterPro" id="IPR001645">
    <property type="entry name" value="Folylpolyglutamate_synth"/>
</dbReference>
<dbReference type="GO" id="GO:0005737">
    <property type="term" value="C:cytoplasm"/>
    <property type="evidence" value="ECO:0007669"/>
    <property type="project" value="TreeGrafter"/>
</dbReference>
<dbReference type="NCBIfam" id="TIGR01499">
    <property type="entry name" value="folC"/>
    <property type="match status" value="1"/>
</dbReference>
<dbReference type="PROSITE" id="PS01011">
    <property type="entry name" value="FOLYLPOLYGLU_SYNT_1"/>
    <property type="match status" value="1"/>
</dbReference>
<keyword evidence="4" id="KW-0547">Nucleotide-binding</keyword>
<dbReference type="PANTHER" id="PTHR11136:SF0">
    <property type="entry name" value="DIHYDROFOLATE SYNTHETASE-RELATED"/>
    <property type="match status" value="1"/>
</dbReference>
<dbReference type="PANTHER" id="PTHR11136">
    <property type="entry name" value="FOLYLPOLYGLUTAMATE SYNTHASE-RELATED"/>
    <property type="match status" value="1"/>
</dbReference>
<dbReference type="Gene3D" id="3.90.190.20">
    <property type="entry name" value="Mur ligase, C-terminal domain"/>
    <property type="match status" value="1"/>
</dbReference>
<feature type="domain" description="Mur ligase C-terminal" evidence="7">
    <location>
        <begin position="288"/>
        <end position="407"/>
    </location>
</feature>
<evidence type="ECO:0000256" key="3">
    <source>
        <dbReference type="ARBA" id="ARBA00022723"/>
    </source>
</evidence>
<dbReference type="Gene3D" id="3.40.1190.10">
    <property type="entry name" value="Mur-like, catalytic domain"/>
    <property type="match status" value="1"/>
</dbReference>
<dbReference type="AlphaFoldDB" id="A0A382GAL4"/>
<dbReference type="InterPro" id="IPR036615">
    <property type="entry name" value="Mur_ligase_C_dom_sf"/>
</dbReference>
<dbReference type="SUPFAM" id="SSF53623">
    <property type="entry name" value="MurD-like peptide ligases, catalytic domain"/>
    <property type="match status" value="1"/>
</dbReference>
<dbReference type="InterPro" id="IPR004101">
    <property type="entry name" value="Mur_ligase_C"/>
</dbReference>
<dbReference type="InterPro" id="IPR018109">
    <property type="entry name" value="Folylpolyglutamate_synth_CS"/>
</dbReference>
<evidence type="ECO:0000313" key="9">
    <source>
        <dbReference type="EMBL" id="SVB71597.1"/>
    </source>
</evidence>
<dbReference type="SUPFAM" id="SSF53244">
    <property type="entry name" value="MurD-like peptide ligases, peptide-binding domain"/>
    <property type="match status" value="1"/>
</dbReference>
<dbReference type="GO" id="GO:0005524">
    <property type="term" value="F:ATP binding"/>
    <property type="evidence" value="ECO:0007669"/>
    <property type="project" value="UniProtKB-KW"/>
</dbReference>
<evidence type="ECO:0000259" key="7">
    <source>
        <dbReference type="Pfam" id="PF02875"/>
    </source>
</evidence>
<proteinExistence type="inferred from homology"/>
<evidence type="ECO:0000256" key="6">
    <source>
        <dbReference type="ARBA" id="ARBA00022842"/>
    </source>
</evidence>
<protein>
    <submittedName>
        <fullName evidence="9">Uncharacterized protein</fullName>
    </submittedName>
</protein>
<evidence type="ECO:0000259" key="8">
    <source>
        <dbReference type="Pfam" id="PF08245"/>
    </source>
</evidence>
<feature type="domain" description="Mur ligase central" evidence="8">
    <location>
        <begin position="47"/>
        <end position="222"/>
    </location>
</feature>
<keyword evidence="2" id="KW-0436">Ligase</keyword>
<organism evidence="9">
    <name type="scientific">marine metagenome</name>
    <dbReference type="NCBI Taxonomy" id="408172"/>
    <lineage>
        <taxon>unclassified sequences</taxon>
        <taxon>metagenomes</taxon>
        <taxon>ecological metagenomes</taxon>
    </lineage>
</organism>
<dbReference type="Pfam" id="PF08245">
    <property type="entry name" value="Mur_ligase_M"/>
    <property type="match status" value="1"/>
</dbReference>